<comment type="catalytic activity">
    <reaction evidence="1">
        <text>Exonucleolytic cleavage of poly(A) to 5'-AMP.</text>
        <dbReference type="EC" id="3.1.13.4"/>
    </reaction>
</comment>
<comment type="caution">
    <text evidence="18">The sequence shown here is derived from an EMBL/GenBank/DDBJ whole genome shotgun (WGS) entry which is preliminary data.</text>
</comment>
<dbReference type="GO" id="GO:0004535">
    <property type="term" value="F:poly(A)-specific ribonuclease activity"/>
    <property type="evidence" value="ECO:0007669"/>
    <property type="project" value="UniProtKB-EC"/>
</dbReference>
<dbReference type="InterPro" id="IPR012337">
    <property type="entry name" value="RNaseH-like_sf"/>
</dbReference>
<dbReference type="SUPFAM" id="SSF53098">
    <property type="entry name" value="Ribonuclease H-like"/>
    <property type="match status" value="2"/>
</dbReference>
<dbReference type="InterPro" id="IPR006941">
    <property type="entry name" value="RNase_CAF1"/>
</dbReference>
<dbReference type="Gene3D" id="3.30.420.10">
    <property type="entry name" value="Ribonuclease H-like superfamily/Ribonuclease H"/>
    <property type="match status" value="2"/>
</dbReference>
<comment type="subcellular location">
    <subcellularLocation>
        <location evidence="4">Cytoplasm</location>
    </subcellularLocation>
    <subcellularLocation>
        <location evidence="3">Nucleus</location>
    </subcellularLocation>
</comment>
<organism evidence="18 19">
    <name type="scientific">Arachis hypogaea</name>
    <name type="common">Peanut</name>
    <dbReference type="NCBI Taxonomy" id="3818"/>
    <lineage>
        <taxon>Eukaryota</taxon>
        <taxon>Viridiplantae</taxon>
        <taxon>Streptophyta</taxon>
        <taxon>Embryophyta</taxon>
        <taxon>Tracheophyta</taxon>
        <taxon>Spermatophyta</taxon>
        <taxon>Magnoliopsida</taxon>
        <taxon>eudicotyledons</taxon>
        <taxon>Gunneridae</taxon>
        <taxon>Pentapetalae</taxon>
        <taxon>rosids</taxon>
        <taxon>fabids</taxon>
        <taxon>Fabales</taxon>
        <taxon>Fabaceae</taxon>
        <taxon>Papilionoideae</taxon>
        <taxon>50 kb inversion clade</taxon>
        <taxon>dalbergioids sensu lato</taxon>
        <taxon>Dalbergieae</taxon>
        <taxon>Pterocarpus clade</taxon>
        <taxon>Arachis</taxon>
    </lineage>
</organism>
<protein>
    <recommendedName>
        <fullName evidence="7">poly(A)-specific ribonuclease</fullName>
        <ecNumber evidence="7">3.1.13.4</ecNumber>
    </recommendedName>
</protein>
<evidence type="ECO:0000256" key="17">
    <source>
        <dbReference type="ARBA" id="ARBA00025148"/>
    </source>
</evidence>
<reference evidence="18 19" key="1">
    <citation type="submission" date="2019-01" db="EMBL/GenBank/DDBJ databases">
        <title>Sequencing of cultivated peanut Arachis hypogaea provides insights into genome evolution and oil improvement.</title>
        <authorList>
            <person name="Chen X."/>
        </authorList>
    </citation>
    <scope>NUCLEOTIDE SEQUENCE [LARGE SCALE GENOMIC DNA]</scope>
    <source>
        <strain evidence="19">cv. Fuhuasheng</strain>
        <tissue evidence="18">Leaves</tissue>
    </source>
</reference>
<dbReference type="Pfam" id="PF04857">
    <property type="entry name" value="CAF1"/>
    <property type="match status" value="2"/>
</dbReference>
<dbReference type="EC" id="3.1.13.4" evidence="7"/>
<evidence type="ECO:0000256" key="5">
    <source>
        <dbReference type="ARBA" id="ARBA00008372"/>
    </source>
</evidence>
<keyword evidence="8" id="KW-0963">Cytoplasm</keyword>
<keyword evidence="19" id="KW-1185">Reference proteome</keyword>
<dbReference type="EMBL" id="SDMP01000013">
    <property type="protein sequence ID" value="RYR21232.1"/>
    <property type="molecule type" value="Genomic_DNA"/>
</dbReference>
<sequence length="613" mass="69674">MTIDDERERLQQPRRVFLMAPPMVVGFPPFYRAVQPRFVERLPLLEPSPNSSVVIRQVWAANADSEFQIISSLIDKYRFVSVDTEFPGVVILPRNKNYRNLIPEETYQVMKANVDALKIIQLGLTLSDQHGNLPDLGTNNRTHYIWQFNFRDFNLMRDIHAKDSVALLRSQGIDFARNAVAGVSSVHFAKLAAASGLLFNKALTWVTFHGAYDIGYLVKILTWGVLPTSLEEFLVLVKELFGGNAYDVKHVMRFCNRLYGGLEKVADTLHVDRVAGKCHQAGSDSLLTCHIFHKIREIYFLANEDGFREYVNVFFGMTRIDDEREVMPPRVFLMPPPMVIGFPPFYHAAQPRFVERLPLLEPSPNSSVVIRQVWAANADSEFQIISSLIDKYRFVSIDTEFPGVVILPRNKNYRNLVPEETYQVMKANVDALKIIQLGLTLSDEHGNLPDLETNNITHYICQFNFRDFNLMRDIHAKDSGSLAAASGLLFNKALTWVTFHGAYDIGYLVKILTWGVLPTSLEEFLVLVKELFGGNAYDVKHVMRYCNGLYGGLEKVADTLQVDRVVGKCHQVGSDSLLTCHTFHKIRGTYFLTNDNGFRKYVNVFFGLEIAKA</sequence>
<dbReference type="GO" id="GO:0046872">
    <property type="term" value="F:metal ion binding"/>
    <property type="evidence" value="ECO:0007669"/>
    <property type="project" value="UniProtKB-KW"/>
</dbReference>
<dbReference type="AlphaFoldDB" id="A0A445A4E8"/>
<comment type="subunit">
    <text evidence="6">Component of the CCR4-NOT complex, at least composed of CRR4 and CAF1 proteins.</text>
</comment>
<dbReference type="Proteomes" id="UP000289738">
    <property type="component" value="Chromosome B03"/>
</dbReference>
<accession>A0A445A4E8</accession>
<keyword evidence="12" id="KW-0269">Exonuclease</keyword>
<keyword evidence="11" id="KW-0378">Hydrolase</keyword>
<keyword evidence="15" id="KW-0804">Transcription</keyword>
<evidence type="ECO:0000256" key="9">
    <source>
        <dbReference type="ARBA" id="ARBA00022722"/>
    </source>
</evidence>
<dbReference type="GO" id="GO:0005737">
    <property type="term" value="C:cytoplasm"/>
    <property type="evidence" value="ECO:0007669"/>
    <property type="project" value="UniProtKB-SubCell"/>
</dbReference>
<evidence type="ECO:0000256" key="1">
    <source>
        <dbReference type="ARBA" id="ARBA00001663"/>
    </source>
</evidence>
<evidence type="ECO:0000256" key="8">
    <source>
        <dbReference type="ARBA" id="ARBA00022490"/>
    </source>
</evidence>
<dbReference type="GO" id="GO:0005634">
    <property type="term" value="C:nucleus"/>
    <property type="evidence" value="ECO:0007669"/>
    <property type="project" value="UniProtKB-SubCell"/>
</dbReference>
<evidence type="ECO:0000256" key="4">
    <source>
        <dbReference type="ARBA" id="ARBA00004496"/>
    </source>
</evidence>
<evidence type="ECO:0000256" key="14">
    <source>
        <dbReference type="ARBA" id="ARBA00023015"/>
    </source>
</evidence>
<evidence type="ECO:0000256" key="6">
    <source>
        <dbReference type="ARBA" id="ARBA00011757"/>
    </source>
</evidence>
<keyword evidence="10" id="KW-0479">Metal-binding</keyword>
<dbReference type="STRING" id="3818.A0A445A4E8"/>
<evidence type="ECO:0000256" key="11">
    <source>
        <dbReference type="ARBA" id="ARBA00022801"/>
    </source>
</evidence>
<gene>
    <name evidence="18" type="ORF">Ahy_B03g066518</name>
</gene>
<keyword evidence="14" id="KW-0805">Transcription regulation</keyword>
<keyword evidence="16" id="KW-0539">Nucleus</keyword>
<name>A0A445A4E8_ARAHY</name>
<evidence type="ECO:0000313" key="19">
    <source>
        <dbReference type="Proteomes" id="UP000289738"/>
    </source>
</evidence>
<dbReference type="PANTHER" id="PTHR10797">
    <property type="entry name" value="CCR4-NOT TRANSCRIPTION COMPLEX SUBUNIT"/>
    <property type="match status" value="1"/>
</dbReference>
<evidence type="ECO:0000313" key="18">
    <source>
        <dbReference type="EMBL" id="RYR21232.1"/>
    </source>
</evidence>
<keyword evidence="9" id="KW-0540">Nuclease</keyword>
<comment type="function">
    <text evidence="17">Ubiquitous transcription factor required for a diverse set of processes. It is a component of the CCR4 complex involved in the control of gene expression.</text>
</comment>
<dbReference type="InterPro" id="IPR039637">
    <property type="entry name" value="CNOT7/CNOT8/Pop2"/>
</dbReference>
<evidence type="ECO:0000256" key="3">
    <source>
        <dbReference type="ARBA" id="ARBA00004123"/>
    </source>
</evidence>
<evidence type="ECO:0000256" key="16">
    <source>
        <dbReference type="ARBA" id="ARBA00023242"/>
    </source>
</evidence>
<comment type="cofactor">
    <cofactor evidence="2">
        <name>a divalent metal cation</name>
        <dbReference type="ChEBI" id="CHEBI:60240"/>
    </cofactor>
</comment>
<proteinExistence type="inferred from homology"/>
<evidence type="ECO:0000256" key="7">
    <source>
        <dbReference type="ARBA" id="ARBA00012161"/>
    </source>
</evidence>
<evidence type="ECO:0000256" key="10">
    <source>
        <dbReference type="ARBA" id="ARBA00022723"/>
    </source>
</evidence>
<evidence type="ECO:0000256" key="2">
    <source>
        <dbReference type="ARBA" id="ARBA00001968"/>
    </source>
</evidence>
<evidence type="ECO:0000256" key="15">
    <source>
        <dbReference type="ARBA" id="ARBA00023163"/>
    </source>
</evidence>
<comment type="similarity">
    <text evidence="5">Belongs to the CAF1 family.</text>
</comment>
<dbReference type="GO" id="GO:0003723">
    <property type="term" value="F:RNA binding"/>
    <property type="evidence" value="ECO:0007669"/>
    <property type="project" value="UniProtKB-KW"/>
</dbReference>
<evidence type="ECO:0000256" key="12">
    <source>
        <dbReference type="ARBA" id="ARBA00022839"/>
    </source>
</evidence>
<dbReference type="InterPro" id="IPR036397">
    <property type="entry name" value="RNaseH_sf"/>
</dbReference>
<evidence type="ECO:0000256" key="13">
    <source>
        <dbReference type="ARBA" id="ARBA00022884"/>
    </source>
</evidence>
<dbReference type="GO" id="GO:0030014">
    <property type="term" value="C:CCR4-NOT complex"/>
    <property type="evidence" value="ECO:0007669"/>
    <property type="project" value="InterPro"/>
</dbReference>
<keyword evidence="13" id="KW-0694">RNA-binding</keyword>